<dbReference type="EMBL" id="AVOT02034384">
    <property type="protein sequence ID" value="MBW0528464.1"/>
    <property type="molecule type" value="Genomic_DNA"/>
</dbReference>
<dbReference type="AlphaFoldDB" id="A0A9Q3EWE2"/>
<protein>
    <submittedName>
        <fullName evidence="1">Uncharacterized protein</fullName>
    </submittedName>
</protein>
<accession>A0A9Q3EWE2</accession>
<reference evidence="1" key="1">
    <citation type="submission" date="2021-03" db="EMBL/GenBank/DDBJ databases">
        <title>Draft genome sequence of rust myrtle Austropuccinia psidii MF-1, a brazilian biotype.</title>
        <authorList>
            <person name="Quecine M.C."/>
            <person name="Pachon D.M.R."/>
            <person name="Bonatelli M.L."/>
            <person name="Correr F.H."/>
            <person name="Franceschini L.M."/>
            <person name="Leite T.F."/>
            <person name="Margarido G.R.A."/>
            <person name="Almeida C.A."/>
            <person name="Ferrarezi J.A."/>
            <person name="Labate C.A."/>
        </authorList>
    </citation>
    <scope>NUCLEOTIDE SEQUENCE</scope>
    <source>
        <strain evidence="1">MF-1</strain>
    </source>
</reference>
<proteinExistence type="predicted"/>
<keyword evidence="2" id="KW-1185">Reference proteome</keyword>
<evidence type="ECO:0000313" key="2">
    <source>
        <dbReference type="Proteomes" id="UP000765509"/>
    </source>
</evidence>
<gene>
    <name evidence="1" type="ORF">O181_068179</name>
</gene>
<dbReference type="Proteomes" id="UP000765509">
    <property type="component" value="Unassembled WGS sequence"/>
</dbReference>
<comment type="caution">
    <text evidence="1">The sequence shown here is derived from an EMBL/GenBank/DDBJ whole genome shotgun (WGS) entry which is preliminary data.</text>
</comment>
<sequence length="183" mass="20387">MDNWPCHQFYGLWAISPFFWPFWPILHLTNPQANTLVLGLGGPFGLPGASGPSSHHQGLWPNPFDYGVYGLNGLFGPFRSPTAFTPMACGNHQRPPAQVQPGFPSIQGKTSTSSMYPVPKDPGMVHIWYNIPLFTIFAQPSNGDVFRTKLCLFNQSPQIHHPFQRKTFQSFSLAIPGGYQKTI</sequence>
<evidence type="ECO:0000313" key="1">
    <source>
        <dbReference type="EMBL" id="MBW0528464.1"/>
    </source>
</evidence>
<name>A0A9Q3EWE2_9BASI</name>
<organism evidence="1 2">
    <name type="scientific">Austropuccinia psidii MF-1</name>
    <dbReference type="NCBI Taxonomy" id="1389203"/>
    <lineage>
        <taxon>Eukaryota</taxon>
        <taxon>Fungi</taxon>
        <taxon>Dikarya</taxon>
        <taxon>Basidiomycota</taxon>
        <taxon>Pucciniomycotina</taxon>
        <taxon>Pucciniomycetes</taxon>
        <taxon>Pucciniales</taxon>
        <taxon>Sphaerophragmiaceae</taxon>
        <taxon>Austropuccinia</taxon>
    </lineage>
</organism>